<reference evidence="14 16" key="1">
    <citation type="submission" date="2014-07" db="EMBL/GenBank/DDBJ databases">
        <title>Complete genome sequence of a moderately halophilic bacterium Terribacillus aidingensis MP602, isolated from Cryptomeria fortunei in Tianmu mountain in China.</title>
        <authorList>
            <person name="Wang Y."/>
            <person name="Lu P."/>
            <person name="Zhang L."/>
        </authorList>
    </citation>
    <scope>NUCLEOTIDE SEQUENCE [LARGE SCALE GENOMIC DNA]</scope>
    <source>
        <strain evidence="14 16">MP602</strain>
    </source>
</reference>
<evidence type="ECO:0000256" key="9">
    <source>
        <dbReference type="ARBA" id="ARBA00023012"/>
    </source>
</evidence>
<evidence type="ECO:0000256" key="7">
    <source>
        <dbReference type="ARBA" id="ARBA00022840"/>
    </source>
</evidence>
<protein>
    <recommendedName>
        <fullName evidence="2">histidine kinase</fullName>
        <ecNumber evidence="2">2.7.13.3</ecNumber>
    </recommendedName>
</protein>
<dbReference type="Gene3D" id="1.10.287.130">
    <property type="match status" value="1"/>
</dbReference>
<evidence type="ECO:0000256" key="5">
    <source>
        <dbReference type="ARBA" id="ARBA00022741"/>
    </source>
</evidence>
<dbReference type="SMART" id="SM00091">
    <property type="entry name" value="PAS"/>
    <property type="match status" value="1"/>
</dbReference>
<feature type="compositionally biased region" description="Basic and acidic residues" evidence="10">
    <location>
        <begin position="1"/>
        <end position="14"/>
    </location>
</feature>
<evidence type="ECO:0000256" key="3">
    <source>
        <dbReference type="ARBA" id="ARBA00022553"/>
    </source>
</evidence>
<dbReference type="Pfam" id="PF13426">
    <property type="entry name" value="PAS_9"/>
    <property type="match status" value="1"/>
</dbReference>
<proteinExistence type="predicted"/>
<dbReference type="NCBIfam" id="TIGR00229">
    <property type="entry name" value="sensory_box"/>
    <property type="match status" value="1"/>
</dbReference>
<dbReference type="PROSITE" id="PS50113">
    <property type="entry name" value="PAC"/>
    <property type="match status" value="1"/>
</dbReference>
<dbReference type="SMART" id="SM00387">
    <property type="entry name" value="HATPase_c"/>
    <property type="match status" value="1"/>
</dbReference>
<dbReference type="SUPFAM" id="SSF55785">
    <property type="entry name" value="PYP-like sensor domain (PAS domain)"/>
    <property type="match status" value="1"/>
</dbReference>
<feature type="domain" description="PAS" evidence="12">
    <location>
        <begin position="46"/>
        <end position="101"/>
    </location>
</feature>
<accession>A0AAX2ECH3</accession>
<dbReference type="GO" id="GO:0000155">
    <property type="term" value="F:phosphorelay sensor kinase activity"/>
    <property type="evidence" value="ECO:0007669"/>
    <property type="project" value="InterPro"/>
</dbReference>
<evidence type="ECO:0000256" key="6">
    <source>
        <dbReference type="ARBA" id="ARBA00022777"/>
    </source>
</evidence>
<evidence type="ECO:0000313" key="17">
    <source>
        <dbReference type="Proteomes" id="UP000199735"/>
    </source>
</evidence>
<dbReference type="HOGENOM" id="CLU_000445_114_39_9"/>
<dbReference type="SUPFAM" id="SSF55874">
    <property type="entry name" value="ATPase domain of HSP90 chaperone/DNA topoisomerase II/histidine kinase"/>
    <property type="match status" value="1"/>
</dbReference>
<dbReference type="CDD" id="cd00130">
    <property type="entry name" value="PAS"/>
    <property type="match status" value="1"/>
</dbReference>
<feature type="region of interest" description="Disordered" evidence="10">
    <location>
        <begin position="1"/>
        <end position="20"/>
    </location>
</feature>
<dbReference type="EMBL" id="FOCD01000001">
    <property type="protein sequence ID" value="SEM69135.1"/>
    <property type="molecule type" value="Genomic_DNA"/>
</dbReference>
<feature type="domain" description="PAC" evidence="13">
    <location>
        <begin position="102"/>
        <end position="152"/>
    </location>
</feature>
<dbReference type="InterPro" id="IPR000014">
    <property type="entry name" value="PAS"/>
</dbReference>
<evidence type="ECO:0000256" key="2">
    <source>
        <dbReference type="ARBA" id="ARBA00012438"/>
    </source>
</evidence>
<dbReference type="EMBL" id="CP008876">
    <property type="protein sequence ID" value="AIF66481.1"/>
    <property type="molecule type" value="Genomic_DNA"/>
</dbReference>
<feature type="domain" description="Histidine kinase" evidence="11">
    <location>
        <begin position="165"/>
        <end position="368"/>
    </location>
</feature>
<dbReference type="PANTHER" id="PTHR43065:SF10">
    <property type="entry name" value="PEROXIDE STRESS-ACTIVATED HISTIDINE KINASE MAK3"/>
    <property type="match status" value="1"/>
</dbReference>
<dbReference type="FunFam" id="1.10.287.130:FF:000040">
    <property type="entry name" value="PAS domain-containing sensor histidine kinase"/>
    <property type="match status" value="1"/>
</dbReference>
<dbReference type="PROSITE" id="PS50112">
    <property type="entry name" value="PAS"/>
    <property type="match status" value="1"/>
</dbReference>
<dbReference type="SMART" id="SM00388">
    <property type="entry name" value="HisKA"/>
    <property type="match status" value="1"/>
</dbReference>
<dbReference type="InterPro" id="IPR004358">
    <property type="entry name" value="Sig_transdc_His_kin-like_C"/>
</dbReference>
<dbReference type="GO" id="GO:0030435">
    <property type="term" value="P:sporulation resulting in formation of a cellular spore"/>
    <property type="evidence" value="ECO:0007669"/>
    <property type="project" value="UniProtKB-KW"/>
</dbReference>
<dbReference type="CDD" id="cd00082">
    <property type="entry name" value="HisKA"/>
    <property type="match status" value="1"/>
</dbReference>
<dbReference type="GeneID" id="34221089"/>
<organism evidence="14 16">
    <name type="scientific">Terribacillus saccharophilus</name>
    <dbReference type="NCBI Taxonomy" id="361277"/>
    <lineage>
        <taxon>Bacteria</taxon>
        <taxon>Bacillati</taxon>
        <taxon>Bacillota</taxon>
        <taxon>Bacilli</taxon>
        <taxon>Bacillales</taxon>
        <taxon>Bacillaceae</taxon>
        <taxon>Terribacillus</taxon>
    </lineage>
</organism>
<evidence type="ECO:0000313" key="15">
    <source>
        <dbReference type="EMBL" id="SEM69135.1"/>
    </source>
</evidence>
<comment type="catalytic activity">
    <reaction evidence="1">
        <text>ATP + protein L-histidine = ADP + protein N-phospho-L-histidine.</text>
        <dbReference type="EC" id="2.7.13.3"/>
    </reaction>
</comment>
<dbReference type="InterPro" id="IPR035965">
    <property type="entry name" value="PAS-like_dom_sf"/>
</dbReference>
<dbReference type="InterPro" id="IPR005467">
    <property type="entry name" value="His_kinase_dom"/>
</dbReference>
<dbReference type="Proteomes" id="UP000199735">
    <property type="component" value="Unassembled WGS sequence"/>
</dbReference>
<dbReference type="KEGG" id="tap:GZ22_07440"/>
<evidence type="ECO:0000313" key="16">
    <source>
        <dbReference type="Proteomes" id="UP000027980"/>
    </source>
</evidence>
<dbReference type="Pfam" id="PF02518">
    <property type="entry name" value="HATPase_c"/>
    <property type="match status" value="1"/>
</dbReference>
<evidence type="ECO:0000256" key="8">
    <source>
        <dbReference type="ARBA" id="ARBA00022969"/>
    </source>
</evidence>
<dbReference type="Pfam" id="PF00512">
    <property type="entry name" value="HisKA"/>
    <property type="match status" value="1"/>
</dbReference>
<gene>
    <name evidence="14" type="ORF">GZ22_07440</name>
    <name evidence="15" type="ORF">SAMN04489762_0770</name>
</gene>
<dbReference type="Proteomes" id="UP000027980">
    <property type="component" value="Chromosome"/>
</dbReference>
<dbReference type="RefSeq" id="WP_038560497.1">
    <property type="nucleotide sequence ID" value="NZ_CP008876.1"/>
</dbReference>
<dbReference type="InterPro" id="IPR036097">
    <property type="entry name" value="HisK_dim/P_sf"/>
</dbReference>
<evidence type="ECO:0000256" key="4">
    <source>
        <dbReference type="ARBA" id="ARBA00022679"/>
    </source>
</evidence>
<dbReference type="InterPro" id="IPR003661">
    <property type="entry name" value="HisK_dim/P_dom"/>
</dbReference>
<dbReference type="Gene3D" id="3.30.450.20">
    <property type="entry name" value="PAS domain"/>
    <property type="match status" value="1"/>
</dbReference>
<keyword evidence="9" id="KW-0902">Two-component regulatory system</keyword>
<dbReference type="InterPro" id="IPR003594">
    <property type="entry name" value="HATPase_dom"/>
</dbReference>
<keyword evidence="6 15" id="KW-0418">Kinase</keyword>
<reference evidence="15 17" key="2">
    <citation type="submission" date="2016-10" db="EMBL/GenBank/DDBJ databases">
        <authorList>
            <person name="Varghese N."/>
            <person name="Submissions S."/>
        </authorList>
    </citation>
    <scope>NUCLEOTIDE SEQUENCE [LARGE SCALE GENOMIC DNA]</scope>
    <source>
        <strain evidence="15 17">DSM 21619</strain>
    </source>
</reference>
<dbReference type="GO" id="GO:0005524">
    <property type="term" value="F:ATP binding"/>
    <property type="evidence" value="ECO:0007669"/>
    <property type="project" value="UniProtKB-KW"/>
</dbReference>
<evidence type="ECO:0000313" key="14">
    <source>
        <dbReference type="EMBL" id="AIF66481.1"/>
    </source>
</evidence>
<keyword evidence="3" id="KW-0597">Phosphoprotein</keyword>
<sequence>MNEDDYKTEKKKEAASFNPTGFDPHSLAELPAPMLQWIDQNGFDIVFVCDYEGIIHYTSSSITRLLGYLPEEVVGTSSLAYLDSCDVPVLRNRFESTTEWPQRFHLTILDNRGKHIWMEASISLTENQGVPYYVGVAKDVSDKKEIEEMMFRSEKMSVAGQLAAGIAHEIRNPLTSLKGFLQLIQAGISRKEEYYQIMVEEIEKIETITSELLFISKPVAENKEPETIHEMLQDVITLLYSQARLQNVQISFEKGENSKLLCDRSQIKQLFINLIKNALEEMPNGGKIDIRQRQEGNDCIVDVVDEGPGIPDEVLAKLKEPFFTTKKEGTGLGLMICTQILDKHNGALDILRNETKGSTFRASLPISL</sequence>
<dbReference type="AlphaFoldDB" id="A0A075LK37"/>
<evidence type="ECO:0000256" key="1">
    <source>
        <dbReference type="ARBA" id="ARBA00000085"/>
    </source>
</evidence>
<evidence type="ECO:0000259" key="11">
    <source>
        <dbReference type="PROSITE" id="PS50109"/>
    </source>
</evidence>
<keyword evidence="4" id="KW-0808">Transferase</keyword>
<dbReference type="InterPro" id="IPR036890">
    <property type="entry name" value="HATPase_C_sf"/>
</dbReference>
<evidence type="ECO:0000259" key="13">
    <source>
        <dbReference type="PROSITE" id="PS50113"/>
    </source>
</evidence>
<dbReference type="PRINTS" id="PR00344">
    <property type="entry name" value="BCTRLSENSOR"/>
</dbReference>
<dbReference type="CDD" id="cd00075">
    <property type="entry name" value="HATPase"/>
    <property type="match status" value="1"/>
</dbReference>
<dbReference type="SUPFAM" id="SSF47384">
    <property type="entry name" value="Homodimeric domain of signal transducing histidine kinase"/>
    <property type="match status" value="1"/>
</dbReference>
<dbReference type="EC" id="2.7.13.3" evidence="2"/>
<evidence type="ECO:0000256" key="10">
    <source>
        <dbReference type="SAM" id="MobiDB-lite"/>
    </source>
</evidence>
<dbReference type="PROSITE" id="PS50109">
    <property type="entry name" value="HIS_KIN"/>
    <property type="match status" value="1"/>
</dbReference>
<keyword evidence="7" id="KW-0067">ATP-binding</keyword>
<keyword evidence="5" id="KW-0547">Nucleotide-binding</keyword>
<name>A0A075LK37_9BACI</name>
<dbReference type="Gene3D" id="3.30.565.10">
    <property type="entry name" value="Histidine kinase-like ATPase, C-terminal domain"/>
    <property type="match status" value="1"/>
</dbReference>
<evidence type="ECO:0000259" key="12">
    <source>
        <dbReference type="PROSITE" id="PS50112"/>
    </source>
</evidence>
<keyword evidence="8" id="KW-0749">Sporulation</keyword>
<accession>A0A075LK37</accession>
<dbReference type="InterPro" id="IPR000700">
    <property type="entry name" value="PAS-assoc_C"/>
</dbReference>
<dbReference type="PANTHER" id="PTHR43065">
    <property type="entry name" value="SENSOR HISTIDINE KINASE"/>
    <property type="match status" value="1"/>
</dbReference>